<dbReference type="GO" id="GO:0071949">
    <property type="term" value="F:FAD binding"/>
    <property type="evidence" value="ECO:0007669"/>
    <property type="project" value="InterPro"/>
</dbReference>
<evidence type="ECO:0000256" key="1">
    <source>
        <dbReference type="ARBA" id="ARBA00023002"/>
    </source>
</evidence>
<dbReference type="Pfam" id="PF01494">
    <property type="entry name" value="FAD_binding_3"/>
    <property type="match status" value="1"/>
</dbReference>
<protein>
    <submittedName>
        <fullName evidence="3">3-(3-hydroxy-phenyl)propionate hydroxylase</fullName>
    </submittedName>
</protein>
<dbReference type="GO" id="GO:0008688">
    <property type="term" value="F:3-(3-hydroxyphenyl)propionate hydroxylase activity"/>
    <property type="evidence" value="ECO:0007669"/>
    <property type="project" value="TreeGrafter"/>
</dbReference>
<dbReference type="InterPro" id="IPR036188">
    <property type="entry name" value="FAD/NAD-bd_sf"/>
</dbReference>
<dbReference type="STRING" id="157910.SAMN05445850_7378"/>
<dbReference type="EMBL" id="FNKX01000003">
    <property type="protein sequence ID" value="SDR60547.1"/>
    <property type="molecule type" value="Genomic_DNA"/>
</dbReference>
<dbReference type="PANTHER" id="PTHR43476">
    <property type="entry name" value="3-(3-HYDROXY-PHENYL)PROPIONATE/3-HYDROXYCINNAMIC ACID HYDROXYLASE"/>
    <property type="match status" value="1"/>
</dbReference>
<dbReference type="Proteomes" id="UP000199365">
    <property type="component" value="Unassembled WGS sequence"/>
</dbReference>
<dbReference type="InterPro" id="IPR050631">
    <property type="entry name" value="PheA/TfdB_FAD_monoxygenase"/>
</dbReference>
<dbReference type="SUPFAM" id="SSF51905">
    <property type="entry name" value="FAD/NAD(P)-binding domain"/>
    <property type="match status" value="1"/>
</dbReference>
<accession>A0A1H1KES7</accession>
<gene>
    <name evidence="3" type="ORF">SAMN05445850_7378</name>
</gene>
<sequence>METAAKDGAAPSSRHEQVRPPIGALPSVVDVLLVGCGPVGATIANLLARYGVHVLIVDRSTEVSIARQAIELDNDALRILQLAGIGEHDLETSTIPYVRMRTPMLGQVGQISSASRLDGYPKPVTLYQHELERCLRARLEKYDCVHIAPGVELGSFTEEGDHVLASLELDRGRSHIVRARYVVGADGPYSLVRQTMGPHFWGKTFAEEWLVAAARHLSRPAEDIEFISDHRRPNRCMVARSGRERWKFMLRPDERRENMKAEVRIREIAAPSGNPEDTMIERKAVYRFRTRTLNAFSRGRVFFAGDAAHIRPPSVGRGLAAGLRDAANLCWKLAWVVQGRADSRILDTYDEERRPHEKAITKLARFMRKLVTPRNGGIDSWAHGLMQFSPPVLPLHAQPEESQIQPKKTTRRGVFVKGRSPTKLVRGAVIGQGRVRGSDGKARPSDEVFGQGLVLIGFGTDARASLDSSEAAAFARAGGSTVQIAHRGERPHLARHDSWEDLDGVFLPRLVPVGWAAVVRPDKTVVHDGPATDASRLVRESLSLLGQHCWVMQ</sequence>
<dbReference type="RefSeq" id="WP_244144949.1">
    <property type="nucleotide sequence ID" value="NZ_FNKX01000003.1"/>
</dbReference>
<evidence type="ECO:0000259" key="2">
    <source>
        <dbReference type="Pfam" id="PF01494"/>
    </source>
</evidence>
<dbReference type="PANTHER" id="PTHR43476:SF3">
    <property type="entry name" value="FAD-BINDING MONOOXYGENASE"/>
    <property type="match status" value="1"/>
</dbReference>
<keyword evidence="4" id="KW-1185">Reference proteome</keyword>
<organism evidence="3 4">
    <name type="scientific">Paraburkholderia tuberum</name>
    <dbReference type="NCBI Taxonomy" id="157910"/>
    <lineage>
        <taxon>Bacteria</taxon>
        <taxon>Pseudomonadati</taxon>
        <taxon>Pseudomonadota</taxon>
        <taxon>Betaproteobacteria</taxon>
        <taxon>Burkholderiales</taxon>
        <taxon>Burkholderiaceae</taxon>
        <taxon>Paraburkholderia</taxon>
    </lineage>
</organism>
<dbReference type="GO" id="GO:0019622">
    <property type="term" value="P:3-(3-hydroxy)phenylpropionate catabolic process"/>
    <property type="evidence" value="ECO:0007669"/>
    <property type="project" value="TreeGrafter"/>
</dbReference>
<dbReference type="InterPro" id="IPR002938">
    <property type="entry name" value="FAD-bd"/>
</dbReference>
<reference evidence="4" key="1">
    <citation type="submission" date="2016-10" db="EMBL/GenBank/DDBJ databases">
        <authorList>
            <person name="Varghese N."/>
            <person name="Submissions S."/>
        </authorList>
    </citation>
    <scope>NUCLEOTIDE SEQUENCE [LARGE SCALE GENOMIC DNA]</scope>
    <source>
        <strain evidence="4">DUS833</strain>
    </source>
</reference>
<keyword evidence="1" id="KW-0560">Oxidoreductase</keyword>
<dbReference type="Gene3D" id="3.50.50.60">
    <property type="entry name" value="FAD/NAD(P)-binding domain"/>
    <property type="match status" value="1"/>
</dbReference>
<feature type="domain" description="FAD-binding" evidence="2">
    <location>
        <begin position="29"/>
        <end position="362"/>
    </location>
</feature>
<dbReference type="PRINTS" id="PR00420">
    <property type="entry name" value="RNGMNOXGNASE"/>
</dbReference>
<evidence type="ECO:0000313" key="3">
    <source>
        <dbReference type="EMBL" id="SDR60547.1"/>
    </source>
</evidence>
<proteinExistence type="predicted"/>
<evidence type="ECO:0000313" key="4">
    <source>
        <dbReference type="Proteomes" id="UP000199365"/>
    </source>
</evidence>
<name>A0A1H1KES7_9BURK</name>
<dbReference type="Gene3D" id="3.30.70.2450">
    <property type="match status" value="1"/>
</dbReference>
<dbReference type="AlphaFoldDB" id="A0A1H1KES7"/>